<sequence>MSAINDNSTPLYVFNEGSVPADVPGTWDDQTLNVLRIKGDEAHAASLVISRDTLPVGVELPDYIENEIIRLKETLQDFELKARLPVDWADGPGEALLTRWLSEEGSIDQVMACRLVSDRKILIFTATHVTPMPSGTYRTVMRIINGFRPRSSEQIG</sequence>
<dbReference type="InterPro" id="IPR014894">
    <property type="entry name" value="DcrB/EagT6"/>
</dbReference>
<dbReference type="KEGG" id="ssam:E3D00_06170"/>
<reference evidence="1 2" key="1">
    <citation type="submission" date="2019-03" db="EMBL/GenBank/DDBJ databases">
        <title>The complete genome sequence of Swingsia samuiensis NBRC107927(T).</title>
        <authorList>
            <person name="Chua K.-O."/>
            <person name="Chan K.-G."/>
            <person name="See-Too W.-S."/>
        </authorList>
    </citation>
    <scope>NUCLEOTIDE SEQUENCE [LARGE SCALE GENOMIC DNA]</scope>
    <source>
        <strain evidence="1 2">AH83</strain>
    </source>
</reference>
<dbReference type="AlphaFoldDB" id="A0A4Y6UJG0"/>
<protein>
    <submittedName>
        <fullName evidence="1">DUF1795 domain-containing protein</fullName>
    </submittedName>
</protein>
<accession>A0A4Y6UJG0</accession>
<keyword evidence="2" id="KW-1185">Reference proteome</keyword>
<organism evidence="1 2">
    <name type="scientific">Swingsia samuiensis</name>
    <dbReference type="NCBI Taxonomy" id="1293412"/>
    <lineage>
        <taxon>Bacteria</taxon>
        <taxon>Pseudomonadati</taxon>
        <taxon>Pseudomonadota</taxon>
        <taxon>Alphaproteobacteria</taxon>
        <taxon>Acetobacterales</taxon>
        <taxon>Acetobacteraceae</taxon>
        <taxon>Swingsia</taxon>
    </lineage>
</organism>
<dbReference type="EMBL" id="CP038141">
    <property type="protein sequence ID" value="QDH17194.1"/>
    <property type="molecule type" value="Genomic_DNA"/>
</dbReference>
<proteinExistence type="predicted"/>
<dbReference type="Proteomes" id="UP000316313">
    <property type="component" value="Chromosome"/>
</dbReference>
<dbReference type="Pfam" id="PF08786">
    <property type="entry name" value="DcrB"/>
    <property type="match status" value="1"/>
</dbReference>
<dbReference type="RefSeq" id="WP_141460903.1">
    <property type="nucleotide sequence ID" value="NZ_CP038141.1"/>
</dbReference>
<evidence type="ECO:0000313" key="1">
    <source>
        <dbReference type="EMBL" id="QDH17194.1"/>
    </source>
</evidence>
<gene>
    <name evidence="1" type="ORF">E3D00_06170</name>
</gene>
<dbReference type="SUPFAM" id="SSF55724">
    <property type="entry name" value="Mog1p/PsbP-like"/>
    <property type="match status" value="1"/>
</dbReference>
<dbReference type="Gene3D" id="3.40.1000.10">
    <property type="entry name" value="Mog1/PsbP, alpha/beta/alpha sandwich"/>
    <property type="match status" value="1"/>
</dbReference>
<evidence type="ECO:0000313" key="2">
    <source>
        <dbReference type="Proteomes" id="UP000316313"/>
    </source>
</evidence>
<dbReference type="InterPro" id="IPR016123">
    <property type="entry name" value="Mog1/PsbP_a/b/a-sand"/>
</dbReference>
<dbReference type="OrthoDB" id="8775251at2"/>
<name>A0A4Y6UJG0_9PROT</name>